<proteinExistence type="predicted"/>
<feature type="coiled-coil region" evidence="1">
    <location>
        <begin position="360"/>
        <end position="416"/>
    </location>
</feature>
<dbReference type="Pfam" id="PF03432">
    <property type="entry name" value="Relaxase"/>
    <property type="match status" value="1"/>
</dbReference>
<evidence type="ECO:0000256" key="2">
    <source>
        <dbReference type="SAM" id="MobiDB-lite"/>
    </source>
</evidence>
<sequence>MAVCEIWDVKGRLDHPIDYAENPEKTANPKYTDADLQAMGDVMKYATNGDKTERQFFVTGVNCDPATARDEMMIAKAQWNDQSEIVCYHGFQSFKAGEVTPEQAHEVGVKLAEKMWGGRFQVIVATHLNTECLHNHFVVNSVSYVDGKHYHDNKKNLRLLRQRSDELCREYSLSVIEHPSGRKKPYVLYQAEKNGLPTRDSVARQAVDEAISKSFTLKDFDRQLAEMGYCINFDPNRKYWTIIGKGWQRPKRLYKLGDDYTNERITERIRENSYAVKFQSFSKEQPQVRVIKVKGTLKATKKIGGLRGLYLHYCYKLGILPKKKQQNYARLHYLLKDDLMKMDAITNEARLLCRCHIDTAEQLLSYKDSLESEMQELTEQRKGLYSQSRKSVGEEKEAVKARLSEITERMETLRKEVRLCDGVLARSDTLKEKLQTIRADEKEQKGKELMKHEHRRRSGRANRKDELGGI</sequence>
<feature type="compositionally biased region" description="Basic residues" evidence="2">
    <location>
        <begin position="452"/>
        <end position="461"/>
    </location>
</feature>
<dbReference type="Proteomes" id="UP000274920">
    <property type="component" value="Unassembled WGS sequence"/>
</dbReference>
<dbReference type="InterPro" id="IPR005094">
    <property type="entry name" value="Endonuclease_MobA/VirD2"/>
</dbReference>
<feature type="region of interest" description="Disordered" evidence="2">
    <location>
        <begin position="437"/>
        <end position="470"/>
    </location>
</feature>
<evidence type="ECO:0000256" key="1">
    <source>
        <dbReference type="SAM" id="Coils"/>
    </source>
</evidence>
<organism evidence="4 5">
    <name type="scientific">Schaedlerella arabinosiphila</name>
    <dbReference type="NCBI Taxonomy" id="2044587"/>
    <lineage>
        <taxon>Bacteria</taxon>
        <taxon>Bacillati</taxon>
        <taxon>Bacillota</taxon>
        <taxon>Clostridia</taxon>
        <taxon>Lachnospirales</taxon>
        <taxon>Lachnospiraceae</taxon>
        <taxon>Schaedlerella</taxon>
    </lineage>
</organism>
<dbReference type="AlphaFoldDB" id="A0A426DKU4"/>
<keyword evidence="1" id="KW-0175">Coiled coil</keyword>
<name>A0A426DKU4_9FIRM</name>
<dbReference type="RefSeq" id="WP_125128770.1">
    <property type="nucleotide sequence ID" value="NZ_RHJS01000002.1"/>
</dbReference>
<protein>
    <submittedName>
        <fullName evidence="4">Relaxase</fullName>
    </submittedName>
</protein>
<reference evidence="4" key="1">
    <citation type="submission" date="2018-10" db="EMBL/GenBank/DDBJ databases">
        <title>Schaedlerella arabinophila gen. nov. sp. nov., isolated from the mouse intestinal tract and comparative analysis with the genome of the closely related altered Schaedler flora strain ASF502.</title>
        <authorList>
            <person name="Miyake S."/>
            <person name="Soh M."/>
            <person name="Seedorf H."/>
        </authorList>
    </citation>
    <scope>NUCLEOTIDE SEQUENCE [LARGE SCALE GENOMIC DNA]</scope>
    <source>
        <strain evidence="4">DSM 106076</strain>
    </source>
</reference>
<evidence type="ECO:0000313" key="5">
    <source>
        <dbReference type="Proteomes" id="UP000274920"/>
    </source>
</evidence>
<evidence type="ECO:0000259" key="3">
    <source>
        <dbReference type="Pfam" id="PF03432"/>
    </source>
</evidence>
<feature type="domain" description="MobA/VirD2-like nuclease" evidence="3">
    <location>
        <begin position="45"/>
        <end position="173"/>
    </location>
</feature>
<feature type="compositionally biased region" description="Basic and acidic residues" evidence="2">
    <location>
        <begin position="437"/>
        <end position="451"/>
    </location>
</feature>
<dbReference type="EMBL" id="RHJS01000002">
    <property type="protein sequence ID" value="RRK33517.1"/>
    <property type="molecule type" value="Genomic_DNA"/>
</dbReference>
<keyword evidence="5" id="KW-1185">Reference proteome</keyword>
<comment type="caution">
    <text evidence="4">The sequence shown here is derived from an EMBL/GenBank/DDBJ whole genome shotgun (WGS) entry which is preliminary data.</text>
</comment>
<evidence type="ECO:0000313" key="4">
    <source>
        <dbReference type="EMBL" id="RRK33517.1"/>
    </source>
</evidence>
<gene>
    <name evidence="4" type="ORF">EBB54_20815</name>
</gene>
<accession>A0A426DKU4</accession>